<gene>
    <name evidence="2" type="ORF">DB88DRAFT_501400</name>
</gene>
<proteinExistence type="predicted"/>
<keyword evidence="3" id="KW-1185">Reference proteome</keyword>
<protein>
    <submittedName>
        <fullName evidence="2">Uncharacterized protein</fullName>
    </submittedName>
</protein>
<reference evidence="2" key="1">
    <citation type="submission" date="2023-02" db="EMBL/GenBank/DDBJ databases">
        <title>Identification and recombinant expression of a fungal hydrolase from Papiliotrema laurentii that hydrolyzes apple cutin and clears colloidal polyester polyurethane.</title>
        <authorList>
            <consortium name="DOE Joint Genome Institute"/>
            <person name="Roman V.A."/>
            <person name="Bojanowski C."/>
            <person name="Crable B.R."/>
            <person name="Wagner D.N."/>
            <person name="Hung C.S."/>
            <person name="Nadeau L.J."/>
            <person name="Schratz L."/>
            <person name="Haridas S."/>
            <person name="Pangilinan J."/>
            <person name="Lipzen A."/>
            <person name="Na H."/>
            <person name="Yan M."/>
            <person name="Ng V."/>
            <person name="Grigoriev I.V."/>
            <person name="Spatafora J.W."/>
            <person name="Barlow D."/>
            <person name="Biffinger J."/>
            <person name="Kelley-Loughnane N."/>
            <person name="Varaljay V.A."/>
            <person name="Crookes-Goodson W.J."/>
        </authorList>
    </citation>
    <scope>NUCLEOTIDE SEQUENCE</scope>
    <source>
        <strain evidence="2">5307AH</strain>
    </source>
</reference>
<evidence type="ECO:0000313" key="3">
    <source>
        <dbReference type="Proteomes" id="UP001182556"/>
    </source>
</evidence>
<feature type="compositionally biased region" description="Basic and acidic residues" evidence="1">
    <location>
        <begin position="418"/>
        <end position="431"/>
    </location>
</feature>
<dbReference type="EMBL" id="JAODAN010000012">
    <property type="protein sequence ID" value="KAK1920890.1"/>
    <property type="molecule type" value="Genomic_DNA"/>
</dbReference>
<comment type="caution">
    <text evidence="2">The sequence shown here is derived from an EMBL/GenBank/DDBJ whole genome shotgun (WGS) entry which is preliminary data.</text>
</comment>
<feature type="region of interest" description="Disordered" evidence="1">
    <location>
        <begin position="1"/>
        <end position="48"/>
    </location>
</feature>
<feature type="compositionally biased region" description="Low complexity" evidence="1">
    <location>
        <begin position="99"/>
        <end position="117"/>
    </location>
</feature>
<feature type="region of interest" description="Disordered" evidence="1">
    <location>
        <begin position="287"/>
        <end position="308"/>
    </location>
</feature>
<feature type="compositionally biased region" description="Basic and acidic residues" evidence="1">
    <location>
        <begin position="74"/>
        <end position="91"/>
    </location>
</feature>
<dbReference type="AlphaFoldDB" id="A0AAD9FIS2"/>
<feature type="compositionally biased region" description="Polar residues" evidence="1">
    <location>
        <begin position="15"/>
        <end position="28"/>
    </location>
</feature>
<feature type="compositionally biased region" description="Polar residues" evidence="1">
    <location>
        <begin position="374"/>
        <end position="384"/>
    </location>
</feature>
<evidence type="ECO:0000256" key="1">
    <source>
        <dbReference type="SAM" id="MobiDB-lite"/>
    </source>
</evidence>
<name>A0AAD9FIS2_PAPLA</name>
<sequence>MFAHPATHHIGRTYTGHNPTVYPTTGRKNLNKENAGALPSKTPSRAMKGVVPSTSIRMGLGVKSALRDGNVMRGGEEGKGKGKEEEIEPKRLFASTAGSSKSTLPPSKSLSSLPPILHTHKSTKTPAPVRHQTLRTPAPVPPTPLPSAGRTRRRSRQSLTPVKPVEFKTPAPSARWEEEISLGSIGEVGLELDEVEEVDEGEGDDEIEYMPPKMPELPWDPPFDFPDPTHSFKVLSRVPPLWSPYEDPVLPTPQLELEEEEHGGVRLCGMCADLPCSSLCHRTDHRRRNARRTHVSPKATGAKYDHRQASCWQDSNRSGKHETGYFFYCHPPPVAPDNCPKGETIDQTFRSCTPDLDAANSLPSPAGPQPLQPFQPSNLESSGRSAPGQRYVSADVTPCDDRSLSPYSGYQSCRRAARRGEAGRDGAGRRV</sequence>
<organism evidence="2 3">
    <name type="scientific">Papiliotrema laurentii</name>
    <name type="common">Cryptococcus laurentii</name>
    <dbReference type="NCBI Taxonomy" id="5418"/>
    <lineage>
        <taxon>Eukaryota</taxon>
        <taxon>Fungi</taxon>
        <taxon>Dikarya</taxon>
        <taxon>Basidiomycota</taxon>
        <taxon>Agaricomycotina</taxon>
        <taxon>Tremellomycetes</taxon>
        <taxon>Tremellales</taxon>
        <taxon>Rhynchogastremaceae</taxon>
        <taxon>Papiliotrema</taxon>
    </lineage>
</organism>
<feature type="compositionally biased region" description="Basic residues" evidence="1">
    <location>
        <begin position="1"/>
        <end position="11"/>
    </location>
</feature>
<evidence type="ECO:0000313" key="2">
    <source>
        <dbReference type="EMBL" id="KAK1920890.1"/>
    </source>
</evidence>
<feature type="region of interest" description="Disordered" evidence="1">
    <location>
        <begin position="67"/>
        <end position="160"/>
    </location>
</feature>
<dbReference type="Proteomes" id="UP001182556">
    <property type="component" value="Unassembled WGS sequence"/>
</dbReference>
<feature type="region of interest" description="Disordered" evidence="1">
    <location>
        <begin position="353"/>
        <end position="431"/>
    </location>
</feature>
<accession>A0AAD9FIS2</accession>